<evidence type="ECO:0000256" key="2">
    <source>
        <dbReference type="SAM" id="Phobius"/>
    </source>
</evidence>
<feature type="transmembrane region" description="Helical" evidence="2">
    <location>
        <begin position="196"/>
        <end position="224"/>
    </location>
</feature>
<feature type="region of interest" description="Disordered" evidence="1">
    <location>
        <begin position="1"/>
        <end position="27"/>
    </location>
</feature>
<evidence type="ECO:0000256" key="1">
    <source>
        <dbReference type="SAM" id="MobiDB-lite"/>
    </source>
</evidence>
<evidence type="ECO:0000313" key="4">
    <source>
        <dbReference type="Proteomes" id="UP000240009"/>
    </source>
</evidence>
<dbReference type="Proteomes" id="UP000240009">
    <property type="component" value="Unassembled WGS sequence"/>
</dbReference>
<dbReference type="AlphaFoldDB" id="A0A2S8G449"/>
<keyword evidence="2" id="KW-1133">Transmembrane helix</keyword>
<feature type="transmembrane region" description="Helical" evidence="2">
    <location>
        <begin position="67"/>
        <end position="91"/>
    </location>
</feature>
<evidence type="ECO:0000313" key="3">
    <source>
        <dbReference type="EMBL" id="PQO39226.1"/>
    </source>
</evidence>
<sequence length="268" mass="29857">MNDSALPENNPFASPSVEGSSPDEATQDQGIRSSVLAIGLVTAAILEATIVYARYANYDAPASTKLGSMVLFVMEAIAAGLGFAILLDYVFKKRVDQFQPGHWRLMVYGIGLIGALVMLPWSDLDEYGLTEFVWQPERFRTNYARDILGVILFGWILLTTREVGTWKMYAWLSLASFAASVLIALVGLFSSSNQDIWTMTALILMLASFAIPVISLIAMFVGIVLDKQNGVRRDRYHWLGILFPFIDFPLLLVVQFAKDMYLLQSYSN</sequence>
<dbReference type="EMBL" id="PUIA01000016">
    <property type="protein sequence ID" value="PQO39226.1"/>
    <property type="molecule type" value="Genomic_DNA"/>
</dbReference>
<reference evidence="3 4" key="1">
    <citation type="submission" date="2018-02" db="EMBL/GenBank/DDBJ databases">
        <title>Comparative genomes isolates from brazilian mangrove.</title>
        <authorList>
            <person name="Araujo J.E."/>
            <person name="Taketani R.G."/>
            <person name="Silva M.C.P."/>
            <person name="Loureco M.V."/>
            <person name="Andreote F.D."/>
        </authorList>
    </citation>
    <scope>NUCLEOTIDE SEQUENCE [LARGE SCALE GENOMIC DNA]</scope>
    <source>
        <strain evidence="3 4">HEX-2 MGV</strain>
    </source>
</reference>
<accession>A0A2S8G449</accession>
<feature type="transmembrane region" description="Helical" evidence="2">
    <location>
        <begin position="170"/>
        <end position="190"/>
    </location>
</feature>
<protein>
    <submittedName>
        <fullName evidence="3">Uncharacterized protein</fullName>
    </submittedName>
</protein>
<feature type="transmembrane region" description="Helical" evidence="2">
    <location>
        <begin position="35"/>
        <end position="55"/>
    </location>
</feature>
<proteinExistence type="predicted"/>
<keyword evidence="2" id="KW-0472">Membrane</keyword>
<keyword evidence="2" id="KW-0812">Transmembrane</keyword>
<name>A0A2S8G449_9BACT</name>
<organism evidence="3 4">
    <name type="scientific">Blastopirellula marina</name>
    <dbReference type="NCBI Taxonomy" id="124"/>
    <lineage>
        <taxon>Bacteria</taxon>
        <taxon>Pseudomonadati</taxon>
        <taxon>Planctomycetota</taxon>
        <taxon>Planctomycetia</taxon>
        <taxon>Pirellulales</taxon>
        <taxon>Pirellulaceae</taxon>
        <taxon>Blastopirellula</taxon>
    </lineage>
</organism>
<dbReference type="RefSeq" id="WP_105350513.1">
    <property type="nucleotide sequence ID" value="NZ_PUIA01000016.1"/>
</dbReference>
<feature type="transmembrane region" description="Helical" evidence="2">
    <location>
        <begin position="236"/>
        <end position="257"/>
    </location>
</feature>
<gene>
    <name evidence="3" type="ORF">C5Y96_05045</name>
</gene>
<feature type="compositionally biased region" description="Polar residues" evidence="1">
    <location>
        <begin position="11"/>
        <end position="27"/>
    </location>
</feature>
<feature type="transmembrane region" description="Helical" evidence="2">
    <location>
        <begin position="142"/>
        <end position="158"/>
    </location>
</feature>
<feature type="transmembrane region" description="Helical" evidence="2">
    <location>
        <begin position="103"/>
        <end position="122"/>
    </location>
</feature>
<comment type="caution">
    <text evidence="3">The sequence shown here is derived from an EMBL/GenBank/DDBJ whole genome shotgun (WGS) entry which is preliminary data.</text>
</comment>